<evidence type="ECO:0000313" key="1">
    <source>
        <dbReference type="EMBL" id="KAK9046392.1"/>
    </source>
</evidence>
<reference evidence="1 2" key="1">
    <citation type="journal article" date="2024" name="G3 (Bethesda)">
        <title>Genome assembly of Hibiscus sabdariffa L. provides insights into metabolisms of medicinal natural products.</title>
        <authorList>
            <person name="Kim T."/>
        </authorList>
    </citation>
    <scope>NUCLEOTIDE SEQUENCE [LARGE SCALE GENOMIC DNA]</scope>
    <source>
        <strain evidence="1">TK-2024</strain>
        <tissue evidence="1">Old leaves</tissue>
    </source>
</reference>
<dbReference type="EMBL" id="JBBPBN010000001">
    <property type="protein sequence ID" value="KAK9046392.1"/>
    <property type="molecule type" value="Genomic_DNA"/>
</dbReference>
<keyword evidence="2" id="KW-1185">Reference proteome</keyword>
<protein>
    <recommendedName>
        <fullName evidence="3">RNase H type-1 domain-containing protein</fullName>
    </recommendedName>
</protein>
<dbReference type="Proteomes" id="UP001396334">
    <property type="component" value="Unassembled WGS sequence"/>
</dbReference>
<name>A0ABR2U9J1_9ROSI</name>
<comment type="caution">
    <text evidence="1">The sequence shown here is derived from an EMBL/GenBank/DDBJ whole genome shotgun (WGS) entry which is preliminary data.</text>
</comment>
<proteinExistence type="predicted"/>
<gene>
    <name evidence="1" type="ORF">V6N11_052280</name>
</gene>
<evidence type="ECO:0008006" key="3">
    <source>
        <dbReference type="Google" id="ProtNLM"/>
    </source>
</evidence>
<accession>A0ABR2U9J1</accession>
<evidence type="ECO:0000313" key="2">
    <source>
        <dbReference type="Proteomes" id="UP001396334"/>
    </source>
</evidence>
<organism evidence="1 2">
    <name type="scientific">Hibiscus sabdariffa</name>
    <name type="common">roselle</name>
    <dbReference type="NCBI Taxonomy" id="183260"/>
    <lineage>
        <taxon>Eukaryota</taxon>
        <taxon>Viridiplantae</taxon>
        <taxon>Streptophyta</taxon>
        <taxon>Embryophyta</taxon>
        <taxon>Tracheophyta</taxon>
        <taxon>Spermatophyta</taxon>
        <taxon>Magnoliopsida</taxon>
        <taxon>eudicotyledons</taxon>
        <taxon>Gunneridae</taxon>
        <taxon>Pentapetalae</taxon>
        <taxon>rosids</taxon>
        <taxon>malvids</taxon>
        <taxon>Malvales</taxon>
        <taxon>Malvaceae</taxon>
        <taxon>Malvoideae</taxon>
        <taxon>Hibiscus</taxon>
    </lineage>
</organism>
<sequence length="127" mass="14237">MAMVQVFEGILVMEVNVDSAVIPIDLTDTCGGVLCYASGQWMLIIETDSVDVADLFSDQHEDLRGNTIVSTIHQMLNLDWEVKVCKMSRVCNRVVDALTKASRCLPVDEIIYHVALHFVHDLIRKGF</sequence>